<keyword evidence="2" id="KW-1185">Reference proteome</keyword>
<evidence type="ECO:0000313" key="1">
    <source>
        <dbReference type="EMBL" id="SFL83819.1"/>
    </source>
</evidence>
<organism evidence="1 2">
    <name type="scientific">Marinobacter zhejiangensis</name>
    <dbReference type="NCBI Taxonomy" id="488535"/>
    <lineage>
        <taxon>Bacteria</taxon>
        <taxon>Pseudomonadati</taxon>
        <taxon>Pseudomonadota</taxon>
        <taxon>Gammaproteobacteria</taxon>
        <taxon>Pseudomonadales</taxon>
        <taxon>Marinobacteraceae</taxon>
        <taxon>Marinobacter</taxon>
    </lineage>
</organism>
<sequence length="174" mass="19129">MVKIMDIRHFDFMPAVTRGVLLGAVLVLSPPVHSDSVAWPDMLSDQELAQLRGGFMLGDLEIFIGLEQVVAINGENLVLTRLTIPDLNQQFDPGELADVLETSLTVPESSLPAGLVIATDVIDNGGILTRVQNSLDETVIQTLRQLNIEFNNLNAARFRPGNQDATYLQMLHPR</sequence>
<dbReference type="Proteomes" id="UP000198519">
    <property type="component" value="Unassembled WGS sequence"/>
</dbReference>
<dbReference type="STRING" id="488535.SAMN04487963_0160"/>
<name>A0A1I4KZ36_9GAMM</name>
<reference evidence="2" key="1">
    <citation type="submission" date="2016-10" db="EMBL/GenBank/DDBJ databases">
        <authorList>
            <person name="Varghese N."/>
            <person name="Submissions S."/>
        </authorList>
    </citation>
    <scope>NUCLEOTIDE SEQUENCE [LARGE SCALE GENOMIC DNA]</scope>
    <source>
        <strain evidence="2">CGMCC 1.7061</strain>
    </source>
</reference>
<dbReference type="AlphaFoldDB" id="A0A1I4KZ36"/>
<proteinExistence type="predicted"/>
<gene>
    <name evidence="1" type="ORF">SAMN04487963_0160</name>
</gene>
<dbReference type="EMBL" id="FOUE01000001">
    <property type="protein sequence ID" value="SFL83819.1"/>
    <property type="molecule type" value="Genomic_DNA"/>
</dbReference>
<protein>
    <submittedName>
        <fullName evidence="1">Uncharacterized protein</fullName>
    </submittedName>
</protein>
<accession>A0A1I4KZ36</accession>
<evidence type="ECO:0000313" key="2">
    <source>
        <dbReference type="Proteomes" id="UP000198519"/>
    </source>
</evidence>